<keyword evidence="2" id="KW-1185">Reference proteome</keyword>
<evidence type="ECO:0000313" key="2">
    <source>
        <dbReference type="Proteomes" id="UP000265520"/>
    </source>
</evidence>
<evidence type="ECO:0000313" key="1">
    <source>
        <dbReference type="EMBL" id="MCI00528.1"/>
    </source>
</evidence>
<accession>A0A392NKW6</accession>
<dbReference type="Proteomes" id="UP000265520">
    <property type="component" value="Unassembled WGS sequence"/>
</dbReference>
<reference evidence="1 2" key="1">
    <citation type="journal article" date="2018" name="Front. Plant Sci.">
        <title>Red Clover (Trifolium pratense) and Zigzag Clover (T. medium) - A Picture of Genomic Similarities and Differences.</title>
        <authorList>
            <person name="Dluhosova J."/>
            <person name="Istvanek J."/>
            <person name="Nedelnik J."/>
            <person name="Repkova J."/>
        </authorList>
    </citation>
    <scope>NUCLEOTIDE SEQUENCE [LARGE SCALE GENOMIC DNA]</scope>
    <source>
        <strain evidence="2">cv. 10/8</strain>
        <tissue evidence="1">Leaf</tissue>
    </source>
</reference>
<sequence length="41" mass="4488">MTLKATILQTSSPPFLNRLICLKPALRSGLHVAWVVIDRAG</sequence>
<comment type="caution">
    <text evidence="1">The sequence shown here is derived from an EMBL/GenBank/DDBJ whole genome shotgun (WGS) entry which is preliminary data.</text>
</comment>
<proteinExistence type="predicted"/>
<protein>
    <submittedName>
        <fullName evidence="1">Uncharacterized protein</fullName>
    </submittedName>
</protein>
<name>A0A392NKW6_9FABA</name>
<dbReference type="AlphaFoldDB" id="A0A392NKW6"/>
<organism evidence="1 2">
    <name type="scientific">Trifolium medium</name>
    <dbReference type="NCBI Taxonomy" id="97028"/>
    <lineage>
        <taxon>Eukaryota</taxon>
        <taxon>Viridiplantae</taxon>
        <taxon>Streptophyta</taxon>
        <taxon>Embryophyta</taxon>
        <taxon>Tracheophyta</taxon>
        <taxon>Spermatophyta</taxon>
        <taxon>Magnoliopsida</taxon>
        <taxon>eudicotyledons</taxon>
        <taxon>Gunneridae</taxon>
        <taxon>Pentapetalae</taxon>
        <taxon>rosids</taxon>
        <taxon>fabids</taxon>
        <taxon>Fabales</taxon>
        <taxon>Fabaceae</taxon>
        <taxon>Papilionoideae</taxon>
        <taxon>50 kb inversion clade</taxon>
        <taxon>NPAAA clade</taxon>
        <taxon>Hologalegina</taxon>
        <taxon>IRL clade</taxon>
        <taxon>Trifolieae</taxon>
        <taxon>Trifolium</taxon>
    </lineage>
</organism>
<dbReference type="EMBL" id="LXQA010043482">
    <property type="protein sequence ID" value="MCI00528.1"/>
    <property type="molecule type" value="Genomic_DNA"/>
</dbReference>